<protein>
    <submittedName>
        <fullName evidence="1">Uncharacterized protein</fullName>
    </submittedName>
</protein>
<reference evidence="1 2" key="1">
    <citation type="submission" date="2019-08" db="EMBL/GenBank/DDBJ databases">
        <title>Bacillus genomes from the desert of Cuatro Cienegas, Coahuila.</title>
        <authorList>
            <person name="Olmedo-Alvarez G."/>
        </authorList>
    </citation>
    <scope>NUCLEOTIDE SEQUENCE [LARGE SCALE GENOMIC DNA]</scope>
    <source>
        <strain evidence="1 2">CH446_14T</strain>
    </source>
</reference>
<comment type="caution">
    <text evidence="1">The sequence shown here is derived from an EMBL/GenBank/DDBJ whole genome shotgun (WGS) entry which is preliminary data.</text>
</comment>
<evidence type="ECO:0000313" key="2">
    <source>
        <dbReference type="Proteomes" id="UP000322139"/>
    </source>
</evidence>
<sequence>MDSCPKCQGMLRIGKTFYTFDGNNTEESPIVAFINMPMLCLNAECENYAGEDQSKPRYIVETVKNQVN</sequence>
<dbReference type="EMBL" id="VTER01000007">
    <property type="protein sequence ID" value="TYS46757.1"/>
    <property type="molecule type" value="Genomic_DNA"/>
</dbReference>
<proteinExistence type="predicted"/>
<dbReference type="RefSeq" id="WP_148975500.1">
    <property type="nucleotide sequence ID" value="NZ_VTER01000007.1"/>
</dbReference>
<organism evidence="1 2">
    <name type="scientific">Bacillus infantis</name>
    <dbReference type="NCBI Taxonomy" id="324767"/>
    <lineage>
        <taxon>Bacteria</taxon>
        <taxon>Bacillati</taxon>
        <taxon>Bacillota</taxon>
        <taxon>Bacilli</taxon>
        <taxon>Bacillales</taxon>
        <taxon>Bacillaceae</taxon>
        <taxon>Bacillus</taxon>
    </lineage>
</organism>
<name>A0A5D4R5W1_9BACI</name>
<dbReference type="AlphaFoldDB" id="A0A5D4R5W1"/>
<accession>A0A5D4R5W1</accession>
<dbReference type="Proteomes" id="UP000322139">
    <property type="component" value="Unassembled WGS sequence"/>
</dbReference>
<gene>
    <name evidence="1" type="ORF">FZD51_14895</name>
</gene>
<evidence type="ECO:0000313" key="1">
    <source>
        <dbReference type="EMBL" id="TYS46757.1"/>
    </source>
</evidence>